<proteinExistence type="predicted"/>
<evidence type="ECO:0000313" key="3">
    <source>
        <dbReference type="Proteomes" id="UP001060414"/>
    </source>
</evidence>
<evidence type="ECO:0000256" key="1">
    <source>
        <dbReference type="SAM" id="MobiDB-lite"/>
    </source>
</evidence>
<name>A0ABY5ZKP4_9BACT</name>
<feature type="region of interest" description="Disordered" evidence="1">
    <location>
        <begin position="25"/>
        <end position="59"/>
    </location>
</feature>
<feature type="compositionally biased region" description="Basic and acidic residues" evidence="1">
    <location>
        <begin position="34"/>
        <end position="46"/>
    </location>
</feature>
<dbReference type="EMBL" id="CP092109">
    <property type="protein sequence ID" value="UWZ79742.1"/>
    <property type="molecule type" value="Genomic_DNA"/>
</dbReference>
<reference evidence="2" key="1">
    <citation type="journal article" date="2022" name="Environ. Microbiol.">
        <title>Geoalkalibacter halelectricus SAP #1 sp. nov. possessing extracellular electron transfer and mineral#reducing capabilities from a haloalkaline environment.</title>
        <authorList>
            <person name="Yadav S."/>
            <person name="Singh R."/>
            <person name="Sundharam S.S."/>
            <person name="Chaudhary S."/>
            <person name="Krishnamurthi S."/>
            <person name="Patil S.A."/>
        </authorList>
    </citation>
    <scope>NUCLEOTIDE SEQUENCE</scope>
    <source>
        <strain evidence="2">SAP-1</strain>
    </source>
</reference>
<sequence length="693" mass="76610">MPIEEHYSSDPFMRRGSACGGFRNAFDSPFSSSADHRRDPFRHDPWPKPPPQEPPRPWRGIAVETLPSNLKKQLSPHYSDWIVVDPEQARYRRPGAQLQLFAEHKNGWAPIADLSRLDFAQKHYALARRTSTRPRGGAAGGLAAVAPPWARPVVRGTCEPTPGVRIKSPADGAVLPLASQRFSVEGNAYDAQNIRVVWHNLASGHSGQFTQAARRPFGASQWRGLLEADAAGDYQLSARAEAPGGSDLHQIRLRLVEEIIPVAEILYELGTNTFYLLEEQDDAAFQAAAAPFEEAVAALEQSYAAGDEERIAAAKQHLDRTLAPLIDADTETCRLTEVIGLRGGRYAYLDSRDIALSWRHHRIKDMTQGTLIEGEQLKFDRLKEVFGQKHLHFTWDLVEPHSQTLSTWAQGVNCRLSNLLLPPNNPNRRFDVSSQAQILRYTHGASLRNSVDFADKTFGLSTELAVKLTLAEARTDFNGYIPRAEGHPLRFGYRIESGPRQGEVKQFDCGPIRAKLQTALTGFAGASFQVANQVHFDIAPSGKVEARGATRTDPEESNGQRLGGQAFAGLKRGCEVSGAAEWQNPERGGYWGTLAQVGYEGTAGVGAGVKGDFFIEYERGRFIISAKAHLVWGLGGGGGFVFSVHGNTIAEFCLFVYHQLKNNDFSFLDFMSVKRHQKLTPRRHSELTPRGWG</sequence>
<accession>A0ABY5ZKP4</accession>
<keyword evidence="3" id="KW-1185">Reference proteome</keyword>
<dbReference type="Proteomes" id="UP001060414">
    <property type="component" value="Chromosome"/>
</dbReference>
<gene>
    <name evidence="2" type="ORF">L9S41_18985</name>
</gene>
<organism evidence="2 3">
    <name type="scientific">Geoalkalibacter halelectricus</name>
    <dbReference type="NCBI Taxonomy" id="2847045"/>
    <lineage>
        <taxon>Bacteria</taxon>
        <taxon>Pseudomonadati</taxon>
        <taxon>Thermodesulfobacteriota</taxon>
        <taxon>Desulfuromonadia</taxon>
        <taxon>Desulfuromonadales</taxon>
        <taxon>Geoalkalibacteraceae</taxon>
        <taxon>Geoalkalibacter</taxon>
    </lineage>
</organism>
<protein>
    <submittedName>
        <fullName evidence="2">Uncharacterized protein</fullName>
    </submittedName>
</protein>
<evidence type="ECO:0000313" key="2">
    <source>
        <dbReference type="EMBL" id="UWZ79742.1"/>
    </source>
</evidence>
<dbReference type="RefSeq" id="WP_260748093.1">
    <property type="nucleotide sequence ID" value="NZ_CP092109.1"/>
</dbReference>
<feature type="compositionally biased region" description="Pro residues" evidence="1">
    <location>
        <begin position="47"/>
        <end position="57"/>
    </location>
</feature>